<proteinExistence type="predicted"/>
<dbReference type="EMBL" id="LNYX01000014">
    <property type="protein sequence ID" value="KTD63895.1"/>
    <property type="molecule type" value="Genomic_DNA"/>
</dbReference>
<evidence type="ECO:0000313" key="2">
    <source>
        <dbReference type="Proteomes" id="UP000054877"/>
    </source>
</evidence>
<sequence>MTKKLTGEVSVEFDAPSQKLMDNITNGTVTREDIVANLSQCAKSNETGDKPSVECEKAAQAYMAYMALNIFSNNEMKPITEDDVNEQAVLTRNRSYTL</sequence>
<reference evidence="1 2" key="1">
    <citation type="submission" date="2015-11" db="EMBL/GenBank/DDBJ databases">
        <title>Genomic analysis of 38 Legionella species identifies large and diverse effector repertoires.</title>
        <authorList>
            <person name="Burstein D."/>
            <person name="Amaro F."/>
            <person name="Zusman T."/>
            <person name="Lifshitz Z."/>
            <person name="Cohen O."/>
            <person name="Gilbert J.A."/>
            <person name="Pupko T."/>
            <person name="Shuman H.A."/>
            <person name="Segal G."/>
        </authorList>
    </citation>
    <scope>NUCLEOTIDE SEQUENCE [LARGE SCALE GENOMIC DNA]</scope>
    <source>
        <strain evidence="1 2">Mt.St.Helens-9</strain>
    </source>
</reference>
<protein>
    <submittedName>
        <fullName evidence="1">Uncharacterized protein</fullName>
    </submittedName>
</protein>
<accession>A0A0W0Z421</accession>
<name>A0A0W0Z421_LEGSP</name>
<evidence type="ECO:0000313" key="1">
    <source>
        <dbReference type="EMBL" id="KTD63895.1"/>
    </source>
</evidence>
<dbReference type="PATRIC" id="fig|452.5.peg.1565"/>
<dbReference type="RefSeq" id="WP_058483346.1">
    <property type="nucleotide sequence ID" value="NZ_CAAAII010000001.1"/>
</dbReference>
<comment type="caution">
    <text evidence="1">The sequence shown here is derived from an EMBL/GenBank/DDBJ whole genome shotgun (WGS) entry which is preliminary data.</text>
</comment>
<dbReference type="AlphaFoldDB" id="A0A0W0Z421"/>
<gene>
    <name evidence="1" type="ORF">Lspi_1414</name>
</gene>
<dbReference type="Proteomes" id="UP000054877">
    <property type="component" value="Unassembled WGS sequence"/>
</dbReference>
<organism evidence="1 2">
    <name type="scientific">Legionella spiritensis</name>
    <dbReference type="NCBI Taxonomy" id="452"/>
    <lineage>
        <taxon>Bacteria</taxon>
        <taxon>Pseudomonadati</taxon>
        <taxon>Pseudomonadota</taxon>
        <taxon>Gammaproteobacteria</taxon>
        <taxon>Legionellales</taxon>
        <taxon>Legionellaceae</taxon>
        <taxon>Legionella</taxon>
    </lineage>
</organism>
<keyword evidence="2" id="KW-1185">Reference proteome</keyword>